<comment type="caution">
    <text evidence="2">The sequence shown here is derived from an EMBL/GenBank/DDBJ whole genome shotgun (WGS) entry which is preliminary data.</text>
</comment>
<accession>A0A7W6C262</accession>
<keyword evidence="1" id="KW-0472">Membrane</keyword>
<gene>
    <name evidence="2" type="ORF">GGR05_003272</name>
</gene>
<evidence type="ECO:0000313" key="2">
    <source>
        <dbReference type="EMBL" id="MBB3937107.1"/>
    </source>
</evidence>
<evidence type="ECO:0000256" key="1">
    <source>
        <dbReference type="SAM" id="Phobius"/>
    </source>
</evidence>
<dbReference type="Proteomes" id="UP000531216">
    <property type="component" value="Unassembled WGS sequence"/>
</dbReference>
<evidence type="ECO:0000313" key="3">
    <source>
        <dbReference type="Proteomes" id="UP000531216"/>
    </source>
</evidence>
<keyword evidence="1" id="KW-1133">Transmembrane helix</keyword>
<keyword evidence="1" id="KW-0812">Transmembrane</keyword>
<dbReference type="EMBL" id="JACIDO010000007">
    <property type="protein sequence ID" value="MBB3937107.1"/>
    <property type="molecule type" value="Genomic_DNA"/>
</dbReference>
<feature type="transmembrane region" description="Helical" evidence="1">
    <location>
        <begin position="26"/>
        <end position="47"/>
    </location>
</feature>
<dbReference type="RefSeq" id="WP_139224702.1">
    <property type="nucleotide sequence ID" value="NZ_CP181348.1"/>
</dbReference>
<dbReference type="AlphaFoldDB" id="A0A7W6C262"/>
<organism evidence="2 3">
    <name type="scientific">Aureimonas phyllosphaerae</name>
    <dbReference type="NCBI Taxonomy" id="1166078"/>
    <lineage>
        <taxon>Bacteria</taxon>
        <taxon>Pseudomonadati</taxon>
        <taxon>Pseudomonadota</taxon>
        <taxon>Alphaproteobacteria</taxon>
        <taxon>Hyphomicrobiales</taxon>
        <taxon>Aurantimonadaceae</taxon>
        <taxon>Aureimonas</taxon>
    </lineage>
</organism>
<keyword evidence="3" id="KW-1185">Reference proteome</keyword>
<name>A0A7W6C262_9HYPH</name>
<protein>
    <submittedName>
        <fullName evidence="2">Uncharacterized protein</fullName>
    </submittedName>
</protein>
<proteinExistence type="predicted"/>
<sequence>MDPRLAVPFAYRCRDTGLTVLRGGKLLQLLAICIFFAISRISLLTFLRISPYKPLIDDGGGAGADGLDG</sequence>
<reference evidence="2 3" key="1">
    <citation type="submission" date="2020-08" db="EMBL/GenBank/DDBJ databases">
        <title>Genomic Encyclopedia of Type Strains, Phase IV (KMG-IV): sequencing the most valuable type-strain genomes for metagenomic binning, comparative biology and taxonomic classification.</title>
        <authorList>
            <person name="Goeker M."/>
        </authorList>
    </citation>
    <scope>NUCLEOTIDE SEQUENCE [LARGE SCALE GENOMIC DNA]</scope>
    <source>
        <strain evidence="2 3">DSM 25024</strain>
    </source>
</reference>